<evidence type="ECO:0000313" key="1">
    <source>
        <dbReference type="EMBL" id="GEU74331.1"/>
    </source>
</evidence>
<organism evidence="1">
    <name type="scientific">Tanacetum cinerariifolium</name>
    <name type="common">Dalmatian daisy</name>
    <name type="synonym">Chrysanthemum cinerariifolium</name>
    <dbReference type="NCBI Taxonomy" id="118510"/>
    <lineage>
        <taxon>Eukaryota</taxon>
        <taxon>Viridiplantae</taxon>
        <taxon>Streptophyta</taxon>
        <taxon>Embryophyta</taxon>
        <taxon>Tracheophyta</taxon>
        <taxon>Spermatophyta</taxon>
        <taxon>Magnoliopsida</taxon>
        <taxon>eudicotyledons</taxon>
        <taxon>Gunneridae</taxon>
        <taxon>Pentapetalae</taxon>
        <taxon>asterids</taxon>
        <taxon>campanulids</taxon>
        <taxon>Asterales</taxon>
        <taxon>Asteraceae</taxon>
        <taxon>Asteroideae</taxon>
        <taxon>Anthemideae</taxon>
        <taxon>Anthemidinae</taxon>
        <taxon>Tanacetum</taxon>
    </lineage>
</organism>
<comment type="caution">
    <text evidence="1">The sequence shown here is derived from an EMBL/GenBank/DDBJ whole genome shotgun (WGS) entry which is preliminary data.</text>
</comment>
<evidence type="ECO:0008006" key="2">
    <source>
        <dbReference type="Google" id="ProtNLM"/>
    </source>
</evidence>
<dbReference type="AlphaFoldDB" id="A0A6L2MK23"/>
<proteinExistence type="predicted"/>
<reference evidence="1" key="1">
    <citation type="journal article" date="2019" name="Sci. Rep.">
        <title>Draft genome of Tanacetum cinerariifolium, the natural source of mosquito coil.</title>
        <authorList>
            <person name="Yamashiro T."/>
            <person name="Shiraishi A."/>
            <person name="Satake H."/>
            <person name="Nakayama K."/>
        </authorList>
    </citation>
    <scope>NUCLEOTIDE SEQUENCE</scope>
</reference>
<protein>
    <recommendedName>
        <fullName evidence="2">Reverse transcriptase domain-containing protein</fullName>
    </recommendedName>
</protein>
<dbReference type="EMBL" id="BKCJ010006864">
    <property type="protein sequence ID" value="GEU74331.1"/>
    <property type="molecule type" value="Genomic_DNA"/>
</dbReference>
<name>A0A6L2MK23_TANCI</name>
<sequence>MNQQGEWEALLTAQRERELLAQKQAAQEKEELPQSSDFRQLIGEICGIKVCEEQKQNMEDTMLELLETPDLPTKEPEYSLSMWDKHLSTIPKTELDEVIKSSVKNLVPIPSESEVTSKNKSGCDLPVNVESSLISTTFSNPLFDCHDDFTSSDDESLSNEDEFSGELAHINPIPLGIEEADFDLEEEIRLVENLLYDNLSPRPPEEINAKIIDTIIESLSPSPILIEDIDSQMEEIDLFLDTDNLNKSSNFDHHDDPSFPRPPPKLPDVEVFFEPDSGVLTTKVVKGISEHYVLMPNILPTLPTFDPLYPVYDTLPPFSSKNEDKVFKPGILSYLLVSHRDKTTSDFSENPMMMYEGDIPLLDAPYLYFYLP</sequence>
<gene>
    <name evidence="1" type="ORF">Tci_046309</name>
</gene>
<accession>A0A6L2MK23</accession>